<evidence type="ECO:0000256" key="2">
    <source>
        <dbReference type="SAM" id="Phobius"/>
    </source>
</evidence>
<evidence type="ECO:0000313" key="3">
    <source>
        <dbReference type="EMBL" id="QNV38007.1"/>
    </source>
</evidence>
<feature type="transmembrane region" description="Helical" evidence="2">
    <location>
        <begin position="78"/>
        <end position="100"/>
    </location>
</feature>
<evidence type="ECO:0000313" key="4">
    <source>
        <dbReference type="Proteomes" id="UP000516404"/>
    </source>
</evidence>
<keyword evidence="2" id="KW-0812">Transmembrane</keyword>
<dbReference type="GeneID" id="96622902"/>
<proteinExistence type="predicted"/>
<name>A0A7H2BEB1_9MICC</name>
<reference evidence="3 4" key="1">
    <citation type="submission" date="2020-09" db="EMBL/GenBank/DDBJ databases">
        <title>Investigation of environmental microbes.</title>
        <authorList>
            <person name="Ou Y."/>
            <person name="Kang Q."/>
        </authorList>
    </citation>
    <scope>NUCLEOTIDE SEQUENCE [LARGE SCALE GENOMIC DNA]</scope>
    <source>
        <strain evidence="3 4">KJZ-14</strain>
    </source>
</reference>
<dbReference type="KEGG" id="rter:IDM49_01525"/>
<dbReference type="RefSeq" id="WP_190724789.1">
    <property type="nucleotide sequence ID" value="NZ_CP061539.1"/>
</dbReference>
<keyword evidence="4" id="KW-1185">Reference proteome</keyword>
<sequence>MSQLRARALILCLSLALLAGAIFNGISVSAGGPELGLPPATLLIAVIAGALALYFGSQVAKFQDRDRRSQVPNMTPIFAARVAIFAQACALSGVLIAGWHVAITGFQLTLLSARGSWEPVLFAVLGIVTGIILLVCGLIAENMCKIPPQDGDDASDPGTPAPRTDTGYARNDSSRP</sequence>
<gene>
    <name evidence="3" type="ORF">IDM49_01525</name>
</gene>
<accession>A0A7H2BEB1</accession>
<evidence type="ECO:0000256" key="1">
    <source>
        <dbReference type="SAM" id="MobiDB-lite"/>
    </source>
</evidence>
<feature type="region of interest" description="Disordered" evidence="1">
    <location>
        <begin position="149"/>
        <end position="176"/>
    </location>
</feature>
<feature type="transmembrane region" description="Helical" evidence="2">
    <location>
        <begin position="120"/>
        <end position="140"/>
    </location>
</feature>
<feature type="transmembrane region" description="Helical" evidence="2">
    <location>
        <begin position="40"/>
        <end position="57"/>
    </location>
</feature>
<dbReference type="EMBL" id="CP061539">
    <property type="protein sequence ID" value="QNV38007.1"/>
    <property type="molecule type" value="Genomic_DNA"/>
</dbReference>
<keyword evidence="2" id="KW-0472">Membrane</keyword>
<protein>
    <submittedName>
        <fullName evidence="3">DUF3180 domain-containing protein</fullName>
    </submittedName>
</protein>
<keyword evidence="2" id="KW-1133">Transmembrane helix</keyword>
<dbReference type="AlphaFoldDB" id="A0A7H2BEB1"/>
<dbReference type="Proteomes" id="UP000516404">
    <property type="component" value="Chromosome"/>
</dbReference>
<dbReference type="Pfam" id="PF11377">
    <property type="entry name" value="DUF3180"/>
    <property type="match status" value="1"/>
</dbReference>
<dbReference type="InterPro" id="IPR021517">
    <property type="entry name" value="DUF3180"/>
</dbReference>
<organism evidence="3 4">
    <name type="scientific">Rothia terrae</name>
    <dbReference type="NCBI Taxonomy" id="396015"/>
    <lineage>
        <taxon>Bacteria</taxon>
        <taxon>Bacillati</taxon>
        <taxon>Actinomycetota</taxon>
        <taxon>Actinomycetes</taxon>
        <taxon>Micrococcales</taxon>
        <taxon>Micrococcaceae</taxon>
        <taxon>Rothia</taxon>
    </lineage>
</organism>